<dbReference type="Proteomes" id="UP001160301">
    <property type="component" value="Unassembled WGS sequence"/>
</dbReference>
<dbReference type="EMBL" id="JARZHI010000010">
    <property type="protein sequence ID" value="MDI1430756.1"/>
    <property type="molecule type" value="Genomic_DNA"/>
</dbReference>
<proteinExistence type="predicted"/>
<gene>
    <name evidence="1" type="ORF">QHF89_14785</name>
</gene>
<protein>
    <recommendedName>
        <fullName evidence="3">Lipoprotein</fullName>
    </recommendedName>
</protein>
<sequence length="248" mass="26741">MTGPRVRTFLSLGLLGCATLALVPLGCGAKITYPAASEGPRVPDATAERLRECVDEFGGDLPRGYYVFDVAVKVDEEGRGVDVASKGVPHADLAGCMRIALRGMTVPEDLLRLRKLRLSASPAPANEQTAAERALVGNPGVLVAVAVVLADLIIEAAPIVIVIAASVELGKSDIATKYRQEDDDDDPCQEHLNACLNKRLADRPGSVIGETRCKMCFDRCRGEKEWPKFIPLTRGKGSCEYWLPGWPR</sequence>
<name>A0ABT6NR52_9BACT</name>
<evidence type="ECO:0008006" key="3">
    <source>
        <dbReference type="Google" id="ProtNLM"/>
    </source>
</evidence>
<evidence type="ECO:0000313" key="2">
    <source>
        <dbReference type="Proteomes" id="UP001160301"/>
    </source>
</evidence>
<organism evidence="1 2">
    <name type="scientific">Polyangium sorediatum</name>
    <dbReference type="NCBI Taxonomy" id="889274"/>
    <lineage>
        <taxon>Bacteria</taxon>
        <taxon>Pseudomonadati</taxon>
        <taxon>Myxococcota</taxon>
        <taxon>Polyangia</taxon>
        <taxon>Polyangiales</taxon>
        <taxon>Polyangiaceae</taxon>
        <taxon>Polyangium</taxon>
    </lineage>
</organism>
<reference evidence="1 2" key="1">
    <citation type="submission" date="2023-04" db="EMBL/GenBank/DDBJ databases">
        <title>The genome sequence of Polyangium sorediatum DSM14670.</title>
        <authorList>
            <person name="Zhang X."/>
        </authorList>
    </citation>
    <scope>NUCLEOTIDE SEQUENCE [LARGE SCALE GENOMIC DNA]</scope>
    <source>
        <strain evidence="1 2">DSM 14670</strain>
    </source>
</reference>
<evidence type="ECO:0000313" key="1">
    <source>
        <dbReference type="EMBL" id="MDI1430756.1"/>
    </source>
</evidence>
<keyword evidence="2" id="KW-1185">Reference proteome</keyword>
<accession>A0ABT6NR52</accession>
<comment type="caution">
    <text evidence="1">The sequence shown here is derived from an EMBL/GenBank/DDBJ whole genome shotgun (WGS) entry which is preliminary data.</text>
</comment>